<gene>
    <name evidence="2" type="ORF">ONZ51_g3451</name>
</gene>
<dbReference type="InterPro" id="IPR035992">
    <property type="entry name" value="Ricin_B-like_lectins"/>
</dbReference>
<sequence>MFTLLTLVSSALVLASGVAADFIPAGTAAHIFSTQNTSLALAPQAATPNAYLEVTIPGDGSSNDPSAFYIVSGSGVPSQIAYGDWCITAKGVVPESASQILYIAECDASDPAQFWTVNENPSTISNADGNCITLGRRPTV</sequence>
<organism evidence="2 3">
    <name type="scientific">Trametes cubensis</name>
    <dbReference type="NCBI Taxonomy" id="1111947"/>
    <lineage>
        <taxon>Eukaryota</taxon>
        <taxon>Fungi</taxon>
        <taxon>Dikarya</taxon>
        <taxon>Basidiomycota</taxon>
        <taxon>Agaricomycotina</taxon>
        <taxon>Agaricomycetes</taxon>
        <taxon>Polyporales</taxon>
        <taxon>Polyporaceae</taxon>
        <taxon>Trametes</taxon>
    </lineage>
</organism>
<dbReference type="AlphaFoldDB" id="A0AAD7TXP8"/>
<dbReference type="SUPFAM" id="SSF50370">
    <property type="entry name" value="Ricin B-like lectins"/>
    <property type="match status" value="1"/>
</dbReference>
<dbReference type="PROSITE" id="PS50231">
    <property type="entry name" value="RICIN_B_LECTIN"/>
    <property type="match status" value="1"/>
</dbReference>
<dbReference type="EMBL" id="JAPEVG010000060">
    <property type="protein sequence ID" value="KAJ8488621.1"/>
    <property type="molecule type" value="Genomic_DNA"/>
</dbReference>
<reference evidence="2" key="1">
    <citation type="submission" date="2022-11" db="EMBL/GenBank/DDBJ databases">
        <title>Genome Sequence of Cubamyces cubensis.</title>
        <authorList>
            <person name="Buettner E."/>
        </authorList>
    </citation>
    <scope>NUCLEOTIDE SEQUENCE</scope>
    <source>
        <strain evidence="2">MPL-01</strain>
    </source>
</reference>
<dbReference type="Proteomes" id="UP001215151">
    <property type="component" value="Unassembled WGS sequence"/>
</dbReference>
<evidence type="ECO:0000313" key="3">
    <source>
        <dbReference type="Proteomes" id="UP001215151"/>
    </source>
</evidence>
<keyword evidence="1" id="KW-0732">Signal</keyword>
<name>A0AAD7TXP8_9APHY</name>
<keyword evidence="3" id="KW-1185">Reference proteome</keyword>
<comment type="caution">
    <text evidence="2">The sequence shown here is derived from an EMBL/GenBank/DDBJ whole genome shotgun (WGS) entry which is preliminary data.</text>
</comment>
<feature type="signal peptide" evidence="1">
    <location>
        <begin position="1"/>
        <end position="20"/>
    </location>
</feature>
<protein>
    <recommendedName>
        <fullName evidence="4">Ricin B lectin domain-containing protein</fullName>
    </recommendedName>
</protein>
<accession>A0AAD7TXP8</accession>
<evidence type="ECO:0008006" key="4">
    <source>
        <dbReference type="Google" id="ProtNLM"/>
    </source>
</evidence>
<feature type="chain" id="PRO_5042010453" description="Ricin B lectin domain-containing protein" evidence="1">
    <location>
        <begin position="21"/>
        <end position="140"/>
    </location>
</feature>
<proteinExistence type="predicted"/>
<evidence type="ECO:0000313" key="2">
    <source>
        <dbReference type="EMBL" id="KAJ8488621.1"/>
    </source>
</evidence>
<evidence type="ECO:0000256" key="1">
    <source>
        <dbReference type="SAM" id="SignalP"/>
    </source>
</evidence>